<dbReference type="OrthoDB" id="3946741at2759"/>
<feature type="compositionally biased region" description="Low complexity" evidence="1">
    <location>
        <begin position="139"/>
        <end position="182"/>
    </location>
</feature>
<feature type="region of interest" description="Disordered" evidence="1">
    <location>
        <begin position="559"/>
        <end position="780"/>
    </location>
</feature>
<feature type="compositionally biased region" description="Basic and acidic residues" evidence="1">
    <location>
        <begin position="577"/>
        <end position="590"/>
    </location>
</feature>
<feature type="transmembrane region" description="Helical" evidence="2">
    <location>
        <begin position="226"/>
        <end position="250"/>
    </location>
</feature>
<feature type="compositionally biased region" description="Polar residues" evidence="1">
    <location>
        <begin position="746"/>
        <end position="780"/>
    </location>
</feature>
<proteinExistence type="predicted"/>
<sequence>MRMARCLSNLILLAYMSITLVNGAVTLSPELMKAIPRCAQSCVSSFIDSNFVPNPCGSTPSLDCLCSHDSLSEYTIGEAAVQCIIGSAQIGVCSPADSTDQISFAANVMCSDKTSALPNTHTVLLATLQFGPTSVGIKPPSTIPATPTSTSTSSSSSSTSSTFTTLTRSASSSISSSPIPTTMNATPVAPVLSTSTQPGRRESSTATPVAPAPVSEDATNLTKAQIAGIAAAAIGGCALTLGLILIFGCIRRRRQRRYRDSDQLPFQMPPKDYPQLRNESQYGNFQQPIIGPGGSSNGVARKIAPPVPARLDTGAPSMFSRRSIQPDQVIGIAISPERGTPISTGGRGESKLLPPKPALKLQMPPKSAESFAQSAPKPMTFNRQSVATQFEEEEEDHANWNNAGWRPQVQNARPSLQGAGLSYPKPTIQQPSSLSRQSTATQFEDVEENGIRRSQIATARGTSYNQPQMPRQSTATQFEEDENVDLRRTTTMKSTTTQFEEDGVTSAVDTAIDMWEKFSPINTTGPPAFYFPSADEQRVQQAARHNGVVAQAKPVTIGRGIGSFSQPRKPSEYPPKLSKDEPGLLDDFPRPPRQVPPTLRIAPNASRSGPASTSSVYTMRTSSLPSNSPRIITPPEGAVPQIPQAYKQMGPYDAPKTGNSMTSYGSSSNLSTGGPRTGDNLSPVVESPSSGRSPVSYPKIPKRLSEDQLRLIPPPSQPRFDTQQGQDQLRRNSSLTSPPQGIDIQLPSQLKRGSTAFAPQSPNWDTYTPTPISPSGPSFSTSNLPFTLKLQPQDIPYKKPIPNSKIPPRLAPGFVSPPRTSSRQMPTVTTPGIQISRTSSLSQISEDANSFHSTSTSTTNSLPKQSQLAQRRRGNEKAAQLAIDSDAKKKWRVLNGVQVNAAKSPQWRPMLSQGNTLSPLSAEFGAKEAGRKQFERMDPVELPGTPGWVPKLTPTRRGDDLFISVG</sequence>
<dbReference type="EMBL" id="MU251546">
    <property type="protein sequence ID" value="KAG9232480.1"/>
    <property type="molecule type" value="Genomic_DNA"/>
</dbReference>
<feature type="region of interest" description="Disordered" evidence="1">
    <location>
        <begin position="333"/>
        <end position="483"/>
    </location>
</feature>
<evidence type="ECO:0000256" key="1">
    <source>
        <dbReference type="SAM" id="MobiDB-lite"/>
    </source>
</evidence>
<feature type="region of interest" description="Disordered" evidence="1">
    <location>
        <begin position="800"/>
        <end position="873"/>
    </location>
</feature>
<comment type="caution">
    <text evidence="4">The sequence shown here is derived from an EMBL/GenBank/DDBJ whole genome shotgun (WGS) entry which is preliminary data.</text>
</comment>
<evidence type="ECO:0000313" key="5">
    <source>
        <dbReference type="Proteomes" id="UP000824998"/>
    </source>
</evidence>
<keyword evidence="5" id="KW-1185">Reference proteome</keyword>
<organism evidence="4 5">
    <name type="scientific">Amylocarpus encephaloides</name>
    <dbReference type="NCBI Taxonomy" id="45428"/>
    <lineage>
        <taxon>Eukaryota</taxon>
        <taxon>Fungi</taxon>
        <taxon>Dikarya</taxon>
        <taxon>Ascomycota</taxon>
        <taxon>Pezizomycotina</taxon>
        <taxon>Leotiomycetes</taxon>
        <taxon>Helotiales</taxon>
        <taxon>Helotiales incertae sedis</taxon>
        <taxon>Amylocarpus</taxon>
    </lineage>
</organism>
<keyword evidence="2" id="KW-0472">Membrane</keyword>
<feature type="signal peptide" evidence="3">
    <location>
        <begin position="1"/>
        <end position="23"/>
    </location>
</feature>
<gene>
    <name evidence="4" type="ORF">BJ875DRAFT_497429</name>
</gene>
<feature type="region of interest" description="Disordered" evidence="1">
    <location>
        <begin position="938"/>
        <end position="966"/>
    </location>
</feature>
<keyword evidence="2" id="KW-0812">Transmembrane</keyword>
<feature type="region of interest" description="Disordered" evidence="1">
    <location>
        <begin position="138"/>
        <end position="215"/>
    </location>
</feature>
<evidence type="ECO:0000313" key="4">
    <source>
        <dbReference type="EMBL" id="KAG9232480.1"/>
    </source>
</evidence>
<keyword evidence="2" id="KW-1133">Transmembrane helix</keyword>
<dbReference type="AlphaFoldDB" id="A0A9P7YF35"/>
<feature type="compositionally biased region" description="Polar residues" evidence="1">
    <location>
        <begin position="719"/>
        <end position="739"/>
    </location>
</feature>
<protein>
    <recommendedName>
        <fullName evidence="6">Extracellular membrane protein CFEM domain-containing protein</fullName>
    </recommendedName>
</protein>
<name>A0A9P7YF35_9HELO</name>
<evidence type="ECO:0008006" key="6">
    <source>
        <dbReference type="Google" id="ProtNLM"/>
    </source>
</evidence>
<keyword evidence="3" id="KW-0732">Signal</keyword>
<feature type="compositionally biased region" description="Polar residues" evidence="1">
    <location>
        <begin position="818"/>
        <end position="852"/>
    </location>
</feature>
<feature type="compositionally biased region" description="Polar residues" evidence="1">
    <location>
        <begin position="657"/>
        <end position="674"/>
    </location>
</feature>
<reference evidence="4" key="1">
    <citation type="journal article" date="2021" name="IMA Fungus">
        <title>Genomic characterization of three marine fungi, including Emericellopsis atlantica sp. nov. with signatures of a generalist lifestyle and marine biomass degradation.</title>
        <authorList>
            <person name="Hagestad O.C."/>
            <person name="Hou L."/>
            <person name="Andersen J.H."/>
            <person name="Hansen E.H."/>
            <person name="Altermark B."/>
            <person name="Li C."/>
            <person name="Kuhnert E."/>
            <person name="Cox R.J."/>
            <person name="Crous P.W."/>
            <person name="Spatafora J.W."/>
            <person name="Lail K."/>
            <person name="Amirebrahimi M."/>
            <person name="Lipzen A."/>
            <person name="Pangilinan J."/>
            <person name="Andreopoulos W."/>
            <person name="Hayes R.D."/>
            <person name="Ng V."/>
            <person name="Grigoriev I.V."/>
            <person name="Jackson S.A."/>
            <person name="Sutton T.D.S."/>
            <person name="Dobson A.D.W."/>
            <person name="Rama T."/>
        </authorList>
    </citation>
    <scope>NUCLEOTIDE SEQUENCE</scope>
    <source>
        <strain evidence="4">TRa018bII</strain>
    </source>
</reference>
<feature type="compositionally biased region" description="Polar residues" evidence="1">
    <location>
        <begin position="605"/>
        <end position="630"/>
    </location>
</feature>
<feature type="chain" id="PRO_5040192467" description="Extracellular membrane protein CFEM domain-containing protein" evidence="3">
    <location>
        <begin position="24"/>
        <end position="966"/>
    </location>
</feature>
<feature type="compositionally biased region" description="Polar residues" evidence="1">
    <location>
        <begin position="427"/>
        <end position="442"/>
    </location>
</feature>
<accession>A0A9P7YF35</accession>
<evidence type="ECO:0000256" key="2">
    <source>
        <dbReference type="SAM" id="Phobius"/>
    </source>
</evidence>
<dbReference type="Proteomes" id="UP000824998">
    <property type="component" value="Unassembled WGS sequence"/>
</dbReference>
<evidence type="ECO:0000256" key="3">
    <source>
        <dbReference type="SAM" id="SignalP"/>
    </source>
</evidence>
<feature type="compositionally biased region" description="Polar residues" evidence="1">
    <location>
        <begin position="455"/>
        <end position="477"/>
    </location>
</feature>